<sequence>MMKIHYFQGYSEDVLYSYRFIVFRTVCESAKALVNAMRQFEVTPESDKIWELADFIAAYVLDPDPISSGSTFRTLQNSKANERHSFFNKIAEIASPNYLPTDMDVLQTRAKTNGILETRFEMDQLSLCVANVGGDRSDRKKWMHCFENVSLEENPQNAIMESLLLFDSIVNSQWFMRTSVILFLNNVRKFEQKLAKNPLENYFRDYSGGNDVDKAAKYLIWRFNQVNRAHLTLYPHLVGPDNASLMRLVSSAVKQTILNNALRDDFKF</sequence>
<dbReference type="GO" id="GO:0007189">
    <property type="term" value="P:adenylate cyclase-activating G protein-coupled receptor signaling pathway"/>
    <property type="evidence" value="ECO:0007669"/>
    <property type="project" value="TreeGrafter"/>
</dbReference>
<accession>A0A9P9IMD9</accession>
<dbReference type="Proteomes" id="UP000738349">
    <property type="component" value="Unassembled WGS sequence"/>
</dbReference>
<dbReference type="PANTHER" id="PTHR10218:SF369">
    <property type="entry name" value="GUANINE NUCLEOTIDE-BINDING PROTEIN ALPHA-2 SUBUNIT"/>
    <property type="match status" value="1"/>
</dbReference>
<dbReference type="OrthoDB" id="5817230at2759"/>
<dbReference type="SMART" id="SM00275">
    <property type="entry name" value="G_alpha"/>
    <property type="match status" value="1"/>
</dbReference>
<evidence type="ECO:0000256" key="6">
    <source>
        <dbReference type="ARBA" id="ARBA00023139"/>
    </source>
</evidence>
<organism evidence="11 12">
    <name type="scientific">Dactylonectria macrodidyma</name>
    <dbReference type="NCBI Taxonomy" id="307937"/>
    <lineage>
        <taxon>Eukaryota</taxon>
        <taxon>Fungi</taxon>
        <taxon>Dikarya</taxon>
        <taxon>Ascomycota</taxon>
        <taxon>Pezizomycotina</taxon>
        <taxon>Sordariomycetes</taxon>
        <taxon>Hypocreomycetidae</taxon>
        <taxon>Hypocreales</taxon>
        <taxon>Nectriaceae</taxon>
        <taxon>Dactylonectria</taxon>
    </lineage>
</organism>
<feature type="binding site" evidence="9">
    <location>
        <begin position="106"/>
        <end position="112"/>
    </location>
    <ligand>
        <name>GTP</name>
        <dbReference type="ChEBI" id="CHEBI:37565"/>
    </ligand>
</feature>
<protein>
    <submittedName>
        <fullName evidence="11">Guanine nucleotide-binding protein alpha-3 subunit</fullName>
    </submittedName>
</protein>
<evidence type="ECO:0000256" key="4">
    <source>
        <dbReference type="ARBA" id="ARBA00022842"/>
    </source>
</evidence>
<dbReference type="InterPro" id="IPR001019">
    <property type="entry name" value="Gprotein_alpha_su"/>
</dbReference>
<dbReference type="CDD" id="cd00066">
    <property type="entry name" value="G-alpha"/>
    <property type="match status" value="1"/>
</dbReference>
<evidence type="ECO:0000313" key="11">
    <source>
        <dbReference type="EMBL" id="KAH7124415.1"/>
    </source>
</evidence>
<evidence type="ECO:0000256" key="8">
    <source>
        <dbReference type="ARBA" id="ARBA00023288"/>
    </source>
</evidence>
<dbReference type="GO" id="GO:0003924">
    <property type="term" value="F:GTPase activity"/>
    <property type="evidence" value="ECO:0007669"/>
    <property type="project" value="InterPro"/>
</dbReference>
<dbReference type="GO" id="GO:0005525">
    <property type="term" value="F:GTP binding"/>
    <property type="evidence" value="ECO:0007669"/>
    <property type="project" value="UniProtKB-KW"/>
</dbReference>
<dbReference type="AlphaFoldDB" id="A0A9P9IMD9"/>
<evidence type="ECO:0000256" key="5">
    <source>
        <dbReference type="ARBA" id="ARBA00023134"/>
    </source>
</evidence>
<gene>
    <name evidence="11" type="ORF">EDB81DRAFT_847168</name>
</gene>
<keyword evidence="1" id="KW-0519">Myristate</keyword>
<name>A0A9P9IMD9_9HYPO</name>
<dbReference type="GO" id="GO:0005834">
    <property type="term" value="C:heterotrimeric G-protein complex"/>
    <property type="evidence" value="ECO:0007669"/>
    <property type="project" value="TreeGrafter"/>
</dbReference>
<dbReference type="EMBL" id="JAGMUV010000022">
    <property type="protein sequence ID" value="KAH7124415.1"/>
    <property type="molecule type" value="Genomic_DNA"/>
</dbReference>
<dbReference type="GO" id="GO:0001664">
    <property type="term" value="F:G protein-coupled receptor binding"/>
    <property type="evidence" value="ECO:0007669"/>
    <property type="project" value="TreeGrafter"/>
</dbReference>
<dbReference type="FunFam" id="3.40.50.300:FF:003800">
    <property type="entry name" value="Guanine nucleotide-binding protein G(k) subunit alpha"/>
    <property type="match status" value="1"/>
</dbReference>
<dbReference type="SUPFAM" id="SSF47895">
    <property type="entry name" value="Transducin (alpha subunit), insertion domain"/>
    <property type="match status" value="1"/>
</dbReference>
<dbReference type="InterPro" id="IPR027417">
    <property type="entry name" value="P-loop_NTPase"/>
</dbReference>
<evidence type="ECO:0000256" key="3">
    <source>
        <dbReference type="ARBA" id="ARBA00022741"/>
    </source>
</evidence>
<keyword evidence="4 10" id="KW-0460">Magnesium</keyword>
<evidence type="ECO:0000256" key="2">
    <source>
        <dbReference type="ARBA" id="ARBA00022723"/>
    </source>
</evidence>
<keyword evidence="12" id="KW-1185">Reference proteome</keyword>
<keyword evidence="6" id="KW-0564">Palmitate</keyword>
<evidence type="ECO:0000256" key="1">
    <source>
        <dbReference type="ARBA" id="ARBA00022707"/>
    </source>
</evidence>
<dbReference type="GO" id="GO:0005737">
    <property type="term" value="C:cytoplasm"/>
    <property type="evidence" value="ECO:0007669"/>
    <property type="project" value="TreeGrafter"/>
</dbReference>
<proteinExistence type="predicted"/>
<evidence type="ECO:0000256" key="7">
    <source>
        <dbReference type="ARBA" id="ARBA00023224"/>
    </source>
</evidence>
<dbReference type="Gene3D" id="1.10.400.10">
    <property type="entry name" value="GI Alpha 1, domain 2-like"/>
    <property type="match status" value="1"/>
</dbReference>
<dbReference type="GO" id="GO:0046872">
    <property type="term" value="F:metal ion binding"/>
    <property type="evidence" value="ECO:0007669"/>
    <property type="project" value="UniProtKB-KW"/>
</dbReference>
<dbReference type="SUPFAM" id="SSF52540">
    <property type="entry name" value="P-loop containing nucleoside triphosphate hydrolases"/>
    <property type="match status" value="1"/>
</dbReference>
<dbReference type="PRINTS" id="PR00318">
    <property type="entry name" value="GPROTEINA"/>
</dbReference>
<evidence type="ECO:0000256" key="10">
    <source>
        <dbReference type="PIRSR" id="PIRSR601019-2"/>
    </source>
</evidence>
<keyword evidence="8" id="KW-0449">Lipoprotein</keyword>
<keyword evidence="3 9" id="KW-0547">Nucleotide-binding</keyword>
<dbReference type="InterPro" id="IPR011025">
    <property type="entry name" value="GproteinA_insert"/>
</dbReference>
<dbReference type="Gene3D" id="3.40.50.300">
    <property type="entry name" value="P-loop containing nucleotide triphosphate hydrolases"/>
    <property type="match status" value="1"/>
</dbReference>
<dbReference type="Pfam" id="PF00503">
    <property type="entry name" value="G-alpha"/>
    <property type="match status" value="1"/>
</dbReference>
<dbReference type="GO" id="GO:0031683">
    <property type="term" value="F:G-protein beta/gamma-subunit complex binding"/>
    <property type="evidence" value="ECO:0007669"/>
    <property type="project" value="InterPro"/>
</dbReference>
<feature type="binding site" evidence="10">
    <location>
        <position position="112"/>
    </location>
    <ligand>
        <name>Mg(2+)</name>
        <dbReference type="ChEBI" id="CHEBI:18420"/>
    </ligand>
</feature>
<dbReference type="PROSITE" id="PS51882">
    <property type="entry name" value="G_ALPHA"/>
    <property type="match status" value="1"/>
</dbReference>
<evidence type="ECO:0000256" key="9">
    <source>
        <dbReference type="PIRSR" id="PIRSR601019-1"/>
    </source>
</evidence>
<reference evidence="11" key="1">
    <citation type="journal article" date="2021" name="Nat. Commun.">
        <title>Genetic determinants of endophytism in the Arabidopsis root mycobiome.</title>
        <authorList>
            <person name="Mesny F."/>
            <person name="Miyauchi S."/>
            <person name="Thiergart T."/>
            <person name="Pickel B."/>
            <person name="Atanasova L."/>
            <person name="Karlsson M."/>
            <person name="Huettel B."/>
            <person name="Barry K.W."/>
            <person name="Haridas S."/>
            <person name="Chen C."/>
            <person name="Bauer D."/>
            <person name="Andreopoulos W."/>
            <person name="Pangilinan J."/>
            <person name="LaButti K."/>
            <person name="Riley R."/>
            <person name="Lipzen A."/>
            <person name="Clum A."/>
            <person name="Drula E."/>
            <person name="Henrissat B."/>
            <person name="Kohler A."/>
            <person name="Grigoriev I.V."/>
            <person name="Martin F.M."/>
            <person name="Hacquard S."/>
        </authorList>
    </citation>
    <scope>NUCLEOTIDE SEQUENCE</scope>
    <source>
        <strain evidence="11">MPI-CAGE-AT-0147</strain>
    </source>
</reference>
<keyword evidence="7" id="KW-0807">Transducer</keyword>
<keyword evidence="2 10" id="KW-0479">Metal-binding</keyword>
<comment type="caution">
    <text evidence="11">The sequence shown here is derived from an EMBL/GenBank/DDBJ whole genome shotgun (WGS) entry which is preliminary data.</text>
</comment>
<keyword evidence="5 9" id="KW-0342">GTP-binding</keyword>
<dbReference type="PANTHER" id="PTHR10218">
    <property type="entry name" value="GTP-BINDING PROTEIN ALPHA SUBUNIT"/>
    <property type="match status" value="1"/>
</dbReference>
<evidence type="ECO:0000313" key="12">
    <source>
        <dbReference type="Proteomes" id="UP000738349"/>
    </source>
</evidence>